<gene>
    <name evidence="1" type="ORF">BcellWH2_04560</name>
</gene>
<dbReference type="KEGG" id="bcel:BcellWH2_04560"/>
<dbReference type="EMBL" id="CP012801">
    <property type="protein sequence ID" value="ALJ61775.1"/>
    <property type="molecule type" value="Genomic_DNA"/>
</dbReference>
<protein>
    <submittedName>
        <fullName evidence="1">Uncharacterized protein</fullName>
    </submittedName>
</protein>
<sequence>MALKNIKAYLPDIINKLILLKQNYYGNEILPKLRNAAHIR</sequence>
<proteinExistence type="predicted"/>
<evidence type="ECO:0000313" key="2">
    <source>
        <dbReference type="Proteomes" id="UP000061809"/>
    </source>
</evidence>
<organism evidence="1 2">
    <name type="scientific">Bacteroides cellulosilyticus</name>
    <dbReference type="NCBI Taxonomy" id="246787"/>
    <lineage>
        <taxon>Bacteria</taxon>
        <taxon>Pseudomonadati</taxon>
        <taxon>Bacteroidota</taxon>
        <taxon>Bacteroidia</taxon>
        <taxon>Bacteroidales</taxon>
        <taxon>Bacteroidaceae</taxon>
        <taxon>Bacteroides</taxon>
    </lineage>
</organism>
<dbReference type="AlphaFoldDB" id="A0A0P0GWI8"/>
<name>A0A0P0GWI8_9BACE</name>
<reference evidence="1 2" key="1">
    <citation type="journal article" date="2015" name="Science">
        <title>Genetic determinants of in vivo fitness and diet responsiveness in multiple human gut Bacteroides.</title>
        <authorList>
            <person name="Wu M."/>
            <person name="McNulty N.P."/>
            <person name="Rodionov D.A."/>
            <person name="Khoroshkin M.S."/>
            <person name="Griffin N.W."/>
            <person name="Cheng J."/>
            <person name="Latreille P."/>
            <person name="Kerstetter R.A."/>
            <person name="Terrapon N."/>
            <person name="Henrissat B."/>
            <person name="Osterman A.L."/>
            <person name="Gordon J.I."/>
        </authorList>
    </citation>
    <scope>NUCLEOTIDE SEQUENCE [LARGE SCALE GENOMIC DNA]</scope>
    <source>
        <strain evidence="1 2">WH2</strain>
    </source>
</reference>
<evidence type="ECO:0000313" key="1">
    <source>
        <dbReference type="EMBL" id="ALJ61775.1"/>
    </source>
</evidence>
<accession>A0A0P0GWI8</accession>
<dbReference type="Proteomes" id="UP000061809">
    <property type="component" value="Chromosome"/>
</dbReference>